<comment type="caution">
    <text evidence="4">The sequence shown here is derived from an EMBL/GenBank/DDBJ whole genome shotgun (WGS) entry which is preliminary data.</text>
</comment>
<gene>
    <name evidence="4" type="ORF">C0Q88_17950</name>
</gene>
<dbReference type="InterPro" id="IPR016181">
    <property type="entry name" value="Acyl_CoA_acyltransferase"/>
</dbReference>
<dbReference type="OrthoDB" id="5292888at2"/>
<accession>A0A2N4TP36</accession>
<dbReference type="SUPFAM" id="SSF55729">
    <property type="entry name" value="Acyl-CoA N-acyltransferases (Nat)"/>
    <property type="match status" value="1"/>
</dbReference>
<dbReference type="AlphaFoldDB" id="A0A2N4TP36"/>
<sequence>MTTLVLREGGASDAGTIADIHTRSWQSAYRGLGVLSDTYLDSRAATDIQAKWRERMAAPVAGQQVWCADLDGQTIGFLCALREVGTPWGAFVDNLHLLPASRGHGVGKRLMSEAARWAAAQGITQLHLLVYEANTAAIGFYEALGGVSVSRDWLETADGGHAWVRTYHWPEAEFAGLTRLP</sequence>
<evidence type="ECO:0000256" key="2">
    <source>
        <dbReference type="ARBA" id="ARBA00023315"/>
    </source>
</evidence>
<evidence type="ECO:0000259" key="3">
    <source>
        <dbReference type="PROSITE" id="PS51186"/>
    </source>
</evidence>
<keyword evidence="2" id="KW-0012">Acyltransferase</keyword>
<organism evidence="4 5">
    <name type="scientific">Ralstonia pickettii</name>
    <name type="common">Burkholderia pickettii</name>
    <dbReference type="NCBI Taxonomy" id="329"/>
    <lineage>
        <taxon>Bacteria</taxon>
        <taxon>Pseudomonadati</taxon>
        <taxon>Pseudomonadota</taxon>
        <taxon>Betaproteobacteria</taxon>
        <taxon>Burkholderiales</taxon>
        <taxon>Burkholderiaceae</taxon>
        <taxon>Ralstonia</taxon>
    </lineage>
</organism>
<dbReference type="Proteomes" id="UP000234456">
    <property type="component" value="Unassembled WGS sequence"/>
</dbReference>
<dbReference type="GO" id="GO:0016747">
    <property type="term" value="F:acyltransferase activity, transferring groups other than amino-acyl groups"/>
    <property type="evidence" value="ECO:0007669"/>
    <property type="project" value="InterPro"/>
</dbReference>
<evidence type="ECO:0000256" key="1">
    <source>
        <dbReference type="ARBA" id="ARBA00022679"/>
    </source>
</evidence>
<proteinExistence type="predicted"/>
<protein>
    <submittedName>
        <fullName evidence="4">N-acetyltransferase</fullName>
    </submittedName>
</protein>
<dbReference type="CDD" id="cd04301">
    <property type="entry name" value="NAT_SF"/>
    <property type="match status" value="1"/>
</dbReference>
<keyword evidence="1 4" id="KW-0808">Transferase</keyword>
<feature type="domain" description="N-acetyltransferase" evidence="3">
    <location>
        <begin position="4"/>
        <end position="170"/>
    </location>
</feature>
<dbReference type="PROSITE" id="PS51186">
    <property type="entry name" value="GNAT"/>
    <property type="match status" value="1"/>
</dbReference>
<reference evidence="4 5" key="1">
    <citation type="submission" date="2017-12" db="EMBL/GenBank/DDBJ databases">
        <title>Draft genome sequence of Ralstonia pickettii 52.</title>
        <authorList>
            <person name="Zheng B."/>
        </authorList>
    </citation>
    <scope>NUCLEOTIDE SEQUENCE [LARGE SCALE GENOMIC DNA]</scope>
    <source>
        <strain evidence="4 5">52</strain>
    </source>
</reference>
<dbReference type="PANTHER" id="PTHR43877">
    <property type="entry name" value="AMINOALKYLPHOSPHONATE N-ACETYLTRANSFERASE-RELATED-RELATED"/>
    <property type="match status" value="1"/>
</dbReference>
<evidence type="ECO:0000313" key="4">
    <source>
        <dbReference type="EMBL" id="PLC41468.1"/>
    </source>
</evidence>
<dbReference type="EMBL" id="PKQE01000004">
    <property type="protein sequence ID" value="PLC41468.1"/>
    <property type="molecule type" value="Genomic_DNA"/>
</dbReference>
<dbReference type="InterPro" id="IPR050832">
    <property type="entry name" value="Bact_Acetyltransf"/>
</dbReference>
<dbReference type="Pfam" id="PF00583">
    <property type="entry name" value="Acetyltransf_1"/>
    <property type="match status" value="1"/>
</dbReference>
<dbReference type="Gene3D" id="3.40.630.30">
    <property type="match status" value="1"/>
</dbReference>
<evidence type="ECO:0000313" key="5">
    <source>
        <dbReference type="Proteomes" id="UP000234456"/>
    </source>
</evidence>
<dbReference type="RefSeq" id="WP_102066704.1">
    <property type="nucleotide sequence ID" value="NZ_PKQE01000004.1"/>
</dbReference>
<dbReference type="InterPro" id="IPR000182">
    <property type="entry name" value="GNAT_dom"/>
</dbReference>
<name>A0A2N4TP36_RALPI</name>